<name>A0AAV6GG70_9TELE</name>
<feature type="disulfide bond" evidence="2">
    <location>
        <begin position="405"/>
        <end position="422"/>
    </location>
</feature>
<dbReference type="PROSITE" id="PS50026">
    <property type="entry name" value="EGF_3"/>
    <property type="match status" value="1"/>
</dbReference>
<dbReference type="Gene3D" id="2.60.120.200">
    <property type="match status" value="1"/>
</dbReference>
<comment type="caution">
    <text evidence="2">Lacks conserved residue(s) required for the propagation of feature annotation.</text>
</comment>
<comment type="caution">
    <text evidence="6">The sequence shown here is derived from an EMBL/GenBank/DDBJ whole genome shotgun (WGS) entry which is preliminary data.</text>
</comment>
<dbReference type="InterPro" id="IPR000742">
    <property type="entry name" value="EGF"/>
</dbReference>
<dbReference type="EMBL" id="JADWDJ010000011">
    <property type="protein sequence ID" value="KAG5273975.1"/>
    <property type="molecule type" value="Genomic_DNA"/>
</dbReference>
<evidence type="ECO:0000259" key="5">
    <source>
        <dbReference type="PROSITE" id="PS50026"/>
    </source>
</evidence>
<accession>A0AAV6GG70</accession>
<keyword evidence="7" id="KW-1185">Reference proteome</keyword>
<sequence length="451" mass="49720">MELAAFLPLLFVRMSLFALWNASPSRQTQREEYNSENVIDLLEALNVTRGGVRGVTKVKGQEAGLVAWRFRSRTPHLMLPREHTLYLLTSARGSLGLHLIGQQARQSTATLLSLMSRGQMLLRLVSCTRSNTLRLEYPPHTRSHSDTHTHTDTNTHSLLLPGGSPFTGGGWVQLALGLEAQRVALFTDCREEMVVELSQPDEVINLRLPLDLQVTFASEAKEPNSKFSGSWLTAEISTHAYRRRPWSCPNLTEPVPPPTPRSETVLMVGSTPPIMLLDESVGVANDQPQRVVLGAPGRRVQSSALTPVNSQTDTHTSHGERISRLEERLDGVSTMLQMLKNQNLELTERVRYLESCECVRRVCVWEGVEVESGKSWTTDTYSQCTCTNGQVHCTSTQDPCSSAPCLNGGVCEVTTSDLGFVCSCPPSAEGRLCEKPLPTVSTQVPQTSLTD</sequence>
<keyword evidence="1 2" id="KW-1015">Disulfide bond</keyword>
<feature type="domain" description="EGF-like" evidence="5">
    <location>
        <begin position="396"/>
        <end position="434"/>
    </location>
</feature>
<evidence type="ECO:0000313" key="7">
    <source>
        <dbReference type="Proteomes" id="UP000823561"/>
    </source>
</evidence>
<organism evidence="6 7">
    <name type="scientific">Alosa alosa</name>
    <name type="common">allis shad</name>
    <dbReference type="NCBI Taxonomy" id="278164"/>
    <lineage>
        <taxon>Eukaryota</taxon>
        <taxon>Metazoa</taxon>
        <taxon>Chordata</taxon>
        <taxon>Craniata</taxon>
        <taxon>Vertebrata</taxon>
        <taxon>Euteleostomi</taxon>
        <taxon>Actinopterygii</taxon>
        <taxon>Neopterygii</taxon>
        <taxon>Teleostei</taxon>
        <taxon>Clupei</taxon>
        <taxon>Clupeiformes</taxon>
        <taxon>Clupeoidei</taxon>
        <taxon>Clupeidae</taxon>
        <taxon>Alosa</taxon>
    </lineage>
</organism>
<evidence type="ECO:0000256" key="2">
    <source>
        <dbReference type="PROSITE-ProRule" id="PRU00076"/>
    </source>
</evidence>
<dbReference type="SMART" id="SM00181">
    <property type="entry name" value="EGF"/>
    <property type="match status" value="1"/>
</dbReference>
<keyword evidence="4" id="KW-0732">Signal</keyword>
<dbReference type="Pfam" id="PF00008">
    <property type="entry name" value="EGF"/>
    <property type="match status" value="1"/>
</dbReference>
<feature type="disulfide bond" evidence="2">
    <location>
        <begin position="424"/>
        <end position="433"/>
    </location>
</feature>
<feature type="chain" id="PRO_5043775596" description="EGF-like domain-containing protein" evidence="4">
    <location>
        <begin position="23"/>
        <end position="451"/>
    </location>
</feature>
<evidence type="ECO:0000313" key="6">
    <source>
        <dbReference type="EMBL" id="KAG5273975.1"/>
    </source>
</evidence>
<dbReference type="CDD" id="cd00054">
    <property type="entry name" value="EGF_CA"/>
    <property type="match status" value="1"/>
</dbReference>
<reference evidence="6" key="1">
    <citation type="submission" date="2020-10" db="EMBL/GenBank/DDBJ databases">
        <title>Chromosome-scale genome assembly of the Allis shad, Alosa alosa.</title>
        <authorList>
            <person name="Margot Z."/>
            <person name="Christophe K."/>
            <person name="Cabau C."/>
            <person name="Louis A."/>
            <person name="Berthelot C."/>
            <person name="Parey E."/>
            <person name="Roest Crollius H."/>
            <person name="Montfort J."/>
            <person name="Robinson-Rechavi M."/>
            <person name="Bucao C."/>
            <person name="Bouchez O."/>
            <person name="Gislard M."/>
            <person name="Lluch J."/>
            <person name="Milhes M."/>
            <person name="Lampietro C."/>
            <person name="Lopez Roques C."/>
            <person name="Donnadieu C."/>
            <person name="Braasch I."/>
            <person name="Desvignes T."/>
            <person name="Postlethwait J."/>
            <person name="Bobe J."/>
            <person name="Guiguen Y."/>
        </authorList>
    </citation>
    <scope>NUCLEOTIDE SEQUENCE</scope>
    <source>
        <strain evidence="6">M-15738</strain>
        <tissue evidence="6">Blood</tissue>
    </source>
</reference>
<evidence type="ECO:0000256" key="4">
    <source>
        <dbReference type="SAM" id="SignalP"/>
    </source>
</evidence>
<proteinExistence type="predicted"/>
<evidence type="ECO:0000256" key="3">
    <source>
        <dbReference type="SAM" id="MobiDB-lite"/>
    </source>
</evidence>
<dbReference type="PROSITE" id="PS00022">
    <property type="entry name" value="EGF_1"/>
    <property type="match status" value="1"/>
</dbReference>
<dbReference type="SUPFAM" id="SSF57196">
    <property type="entry name" value="EGF/Laminin"/>
    <property type="match status" value="1"/>
</dbReference>
<feature type="compositionally biased region" description="Polar residues" evidence="3">
    <location>
        <begin position="302"/>
        <end position="314"/>
    </location>
</feature>
<gene>
    <name evidence="6" type="ORF">AALO_G00157810</name>
</gene>
<dbReference type="Proteomes" id="UP000823561">
    <property type="component" value="Chromosome 11"/>
</dbReference>
<dbReference type="Gene3D" id="2.10.70.10">
    <property type="entry name" value="Complement Module, domain 1"/>
    <property type="match status" value="1"/>
</dbReference>
<protein>
    <recommendedName>
        <fullName evidence="5">EGF-like domain-containing protein</fullName>
    </recommendedName>
</protein>
<feature type="region of interest" description="Disordered" evidence="3">
    <location>
        <begin position="302"/>
        <end position="321"/>
    </location>
</feature>
<dbReference type="Gene3D" id="2.10.25.10">
    <property type="entry name" value="Laminin"/>
    <property type="match status" value="1"/>
</dbReference>
<evidence type="ECO:0000256" key="1">
    <source>
        <dbReference type="ARBA" id="ARBA00023157"/>
    </source>
</evidence>
<dbReference type="InterPro" id="IPR013320">
    <property type="entry name" value="ConA-like_dom_sf"/>
</dbReference>
<feature type="signal peptide" evidence="4">
    <location>
        <begin position="1"/>
        <end position="22"/>
    </location>
</feature>
<dbReference type="AlphaFoldDB" id="A0AAV6GG70"/>
<dbReference type="SUPFAM" id="SSF49899">
    <property type="entry name" value="Concanavalin A-like lectins/glucanases"/>
    <property type="match status" value="1"/>
</dbReference>
<keyword evidence="2" id="KW-0245">EGF-like domain</keyword>